<dbReference type="Gene3D" id="3.40.1410.10">
    <property type="entry name" value="Chorismate lyase-like"/>
    <property type="match status" value="1"/>
</dbReference>
<dbReference type="PROSITE" id="PS50949">
    <property type="entry name" value="HTH_GNTR"/>
    <property type="match status" value="1"/>
</dbReference>
<keyword evidence="2" id="KW-0238">DNA-binding</keyword>
<organism evidence="5 6">
    <name type="scientific">Vagococcus fessus</name>
    <dbReference type="NCBI Taxonomy" id="120370"/>
    <lineage>
        <taxon>Bacteria</taxon>
        <taxon>Bacillati</taxon>
        <taxon>Bacillota</taxon>
        <taxon>Bacilli</taxon>
        <taxon>Lactobacillales</taxon>
        <taxon>Enterococcaceae</taxon>
        <taxon>Vagococcus</taxon>
    </lineage>
</organism>
<evidence type="ECO:0000259" key="4">
    <source>
        <dbReference type="PROSITE" id="PS50949"/>
    </source>
</evidence>
<sequence>MLKYQQIAQLIEQKIIEDNMGQGEKLPSLGHLIDYYQVSKSTIVKALSILENRGVIYQIQGSGIFARKRKKKGYINMLENQGFTSDLENFNLSSKVVFVKIIKPTEELINNLNCSNDDDIYHIKRIRYINGQILCIEESFYLKNIVNYLNEDIVEHSIFHYVKDILKLNIGFSDKHFHVEKLSEESAQLLELKKGDPSLHIEELFYLTSGQAFDFSKTIYHYEHSQFFLQSSNF</sequence>
<evidence type="ECO:0000313" key="5">
    <source>
        <dbReference type="EMBL" id="RSU04617.1"/>
    </source>
</evidence>
<evidence type="ECO:0000313" key="6">
    <source>
        <dbReference type="Proteomes" id="UP000287101"/>
    </source>
</evidence>
<dbReference type="InterPro" id="IPR028978">
    <property type="entry name" value="Chorismate_lyase_/UTRA_dom_sf"/>
</dbReference>
<dbReference type="OrthoDB" id="9816541at2"/>
<dbReference type="AlphaFoldDB" id="A0A430ABK7"/>
<evidence type="ECO:0000256" key="1">
    <source>
        <dbReference type="ARBA" id="ARBA00023015"/>
    </source>
</evidence>
<dbReference type="InterPro" id="IPR036390">
    <property type="entry name" value="WH_DNA-bd_sf"/>
</dbReference>
<dbReference type="RefSeq" id="WP_126830051.1">
    <property type="nucleotide sequence ID" value="NZ_CBCRYB010000006.1"/>
</dbReference>
<name>A0A430ABK7_9ENTE</name>
<keyword evidence="3" id="KW-0804">Transcription</keyword>
<protein>
    <submittedName>
        <fullName evidence="5">GntR family transcriptional regulator</fullName>
    </submittedName>
</protein>
<dbReference type="PANTHER" id="PTHR44846">
    <property type="entry name" value="MANNOSYL-D-GLYCERATE TRANSPORT/METABOLISM SYSTEM REPRESSOR MNGR-RELATED"/>
    <property type="match status" value="1"/>
</dbReference>
<dbReference type="InterPro" id="IPR000524">
    <property type="entry name" value="Tscrpt_reg_HTH_GntR"/>
</dbReference>
<evidence type="ECO:0000256" key="2">
    <source>
        <dbReference type="ARBA" id="ARBA00023125"/>
    </source>
</evidence>
<dbReference type="Pfam" id="PF00392">
    <property type="entry name" value="GntR"/>
    <property type="match status" value="1"/>
</dbReference>
<keyword evidence="1" id="KW-0805">Transcription regulation</keyword>
<dbReference type="Gene3D" id="1.10.10.10">
    <property type="entry name" value="Winged helix-like DNA-binding domain superfamily/Winged helix DNA-binding domain"/>
    <property type="match status" value="1"/>
</dbReference>
<dbReference type="EMBL" id="NGJY01000001">
    <property type="protein sequence ID" value="RSU04617.1"/>
    <property type="molecule type" value="Genomic_DNA"/>
</dbReference>
<reference evidence="5 6" key="1">
    <citation type="submission" date="2017-05" db="EMBL/GenBank/DDBJ databases">
        <title>Vagococcus spp. assemblies.</title>
        <authorList>
            <person name="Gulvik C.A."/>
        </authorList>
    </citation>
    <scope>NUCLEOTIDE SEQUENCE [LARGE SCALE GENOMIC DNA]</scope>
    <source>
        <strain evidence="5 6">CCUG 41755</strain>
    </source>
</reference>
<dbReference type="SMART" id="SM00866">
    <property type="entry name" value="UTRA"/>
    <property type="match status" value="1"/>
</dbReference>
<comment type="caution">
    <text evidence="5">The sequence shown here is derived from an EMBL/GenBank/DDBJ whole genome shotgun (WGS) entry which is preliminary data.</text>
</comment>
<dbReference type="PANTHER" id="PTHR44846:SF4">
    <property type="entry name" value="HTH GNTR-TYPE DOMAIN-CONTAINING PROTEIN"/>
    <property type="match status" value="1"/>
</dbReference>
<dbReference type="InterPro" id="IPR036388">
    <property type="entry name" value="WH-like_DNA-bd_sf"/>
</dbReference>
<dbReference type="GO" id="GO:0045892">
    <property type="term" value="P:negative regulation of DNA-templated transcription"/>
    <property type="evidence" value="ECO:0007669"/>
    <property type="project" value="TreeGrafter"/>
</dbReference>
<accession>A0A430ABK7</accession>
<dbReference type="GO" id="GO:0003677">
    <property type="term" value="F:DNA binding"/>
    <property type="evidence" value="ECO:0007669"/>
    <property type="project" value="UniProtKB-KW"/>
</dbReference>
<dbReference type="InterPro" id="IPR011663">
    <property type="entry name" value="UTRA"/>
</dbReference>
<keyword evidence="6" id="KW-1185">Reference proteome</keyword>
<dbReference type="Proteomes" id="UP000287101">
    <property type="component" value="Unassembled WGS sequence"/>
</dbReference>
<dbReference type="InterPro" id="IPR050679">
    <property type="entry name" value="Bact_HTH_transcr_reg"/>
</dbReference>
<feature type="domain" description="HTH gntR-type" evidence="4">
    <location>
        <begin position="1"/>
        <end position="69"/>
    </location>
</feature>
<proteinExistence type="predicted"/>
<dbReference type="GO" id="GO:0003700">
    <property type="term" value="F:DNA-binding transcription factor activity"/>
    <property type="evidence" value="ECO:0007669"/>
    <property type="project" value="InterPro"/>
</dbReference>
<dbReference type="SUPFAM" id="SSF64288">
    <property type="entry name" value="Chorismate lyase-like"/>
    <property type="match status" value="1"/>
</dbReference>
<dbReference type="SMART" id="SM00345">
    <property type="entry name" value="HTH_GNTR"/>
    <property type="match status" value="1"/>
</dbReference>
<dbReference type="CDD" id="cd07377">
    <property type="entry name" value="WHTH_GntR"/>
    <property type="match status" value="1"/>
</dbReference>
<dbReference type="SUPFAM" id="SSF46785">
    <property type="entry name" value="Winged helix' DNA-binding domain"/>
    <property type="match status" value="1"/>
</dbReference>
<dbReference type="Pfam" id="PF07702">
    <property type="entry name" value="UTRA"/>
    <property type="match status" value="1"/>
</dbReference>
<gene>
    <name evidence="5" type="ORF">CBF31_00955</name>
</gene>
<evidence type="ECO:0000256" key="3">
    <source>
        <dbReference type="ARBA" id="ARBA00023163"/>
    </source>
</evidence>